<name>A0A5N7A6N1_9EURO</name>
<dbReference type="RefSeq" id="XP_031927271.1">
    <property type="nucleotide sequence ID" value="XM_032067063.1"/>
</dbReference>
<evidence type="ECO:0008006" key="4">
    <source>
        <dbReference type="Google" id="ProtNLM"/>
    </source>
</evidence>
<keyword evidence="1" id="KW-0732">Signal</keyword>
<organism evidence="2 3">
    <name type="scientific">Aspergillus caelatus</name>
    <dbReference type="NCBI Taxonomy" id="61420"/>
    <lineage>
        <taxon>Eukaryota</taxon>
        <taxon>Fungi</taxon>
        <taxon>Dikarya</taxon>
        <taxon>Ascomycota</taxon>
        <taxon>Pezizomycotina</taxon>
        <taxon>Eurotiomycetes</taxon>
        <taxon>Eurotiomycetidae</taxon>
        <taxon>Eurotiales</taxon>
        <taxon>Aspergillaceae</taxon>
        <taxon>Aspergillus</taxon>
        <taxon>Aspergillus subgen. Circumdati</taxon>
    </lineage>
</organism>
<evidence type="ECO:0000313" key="2">
    <source>
        <dbReference type="EMBL" id="KAE8364190.1"/>
    </source>
</evidence>
<feature type="chain" id="PRO_5024907181" description="Secreted protein" evidence="1">
    <location>
        <begin position="19"/>
        <end position="78"/>
    </location>
</feature>
<keyword evidence="3" id="KW-1185">Reference proteome</keyword>
<dbReference type="Proteomes" id="UP000326268">
    <property type="component" value="Unassembled WGS sequence"/>
</dbReference>
<evidence type="ECO:0000313" key="3">
    <source>
        <dbReference type="Proteomes" id="UP000326268"/>
    </source>
</evidence>
<dbReference type="AlphaFoldDB" id="A0A5N7A6N1"/>
<evidence type="ECO:0000256" key="1">
    <source>
        <dbReference type="SAM" id="SignalP"/>
    </source>
</evidence>
<protein>
    <recommendedName>
        <fullName evidence="4">Secreted protein</fullName>
    </recommendedName>
</protein>
<dbReference type="GeneID" id="43651509"/>
<accession>A0A5N7A6N1</accession>
<gene>
    <name evidence="2" type="ORF">BDV27DRAFT_128859</name>
</gene>
<dbReference type="EMBL" id="ML737657">
    <property type="protein sequence ID" value="KAE8364190.1"/>
    <property type="molecule type" value="Genomic_DNA"/>
</dbReference>
<proteinExistence type="predicted"/>
<reference evidence="2 3" key="1">
    <citation type="submission" date="2019-04" db="EMBL/GenBank/DDBJ databases">
        <title>Friends and foes A comparative genomics studyof 23 Aspergillus species from section Flavi.</title>
        <authorList>
            <consortium name="DOE Joint Genome Institute"/>
            <person name="Kjaerbolling I."/>
            <person name="Vesth T."/>
            <person name="Frisvad J.C."/>
            <person name="Nybo J.L."/>
            <person name="Theobald S."/>
            <person name="Kildgaard S."/>
            <person name="Isbrandt T."/>
            <person name="Kuo A."/>
            <person name="Sato A."/>
            <person name="Lyhne E.K."/>
            <person name="Kogle M.E."/>
            <person name="Wiebenga A."/>
            <person name="Kun R.S."/>
            <person name="Lubbers R.J."/>
            <person name="Makela M.R."/>
            <person name="Barry K."/>
            <person name="Chovatia M."/>
            <person name="Clum A."/>
            <person name="Daum C."/>
            <person name="Haridas S."/>
            <person name="He G."/>
            <person name="LaButti K."/>
            <person name="Lipzen A."/>
            <person name="Mondo S."/>
            <person name="Riley R."/>
            <person name="Salamov A."/>
            <person name="Simmons B.A."/>
            <person name="Magnuson J.K."/>
            <person name="Henrissat B."/>
            <person name="Mortensen U.H."/>
            <person name="Larsen T.O."/>
            <person name="Devries R.P."/>
            <person name="Grigoriev I.V."/>
            <person name="Machida M."/>
            <person name="Baker S.E."/>
            <person name="Andersen M.R."/>
        </authorList>
    </citation>
    <scope>NUCLEOTIDE SEQUENCE [LARGE SCALE GENOMIC DNA]</scope>
    <source>
        <strain evidence="2 3">CBS 763.97</strain>
    </source>
</reference>
<feature type="signal peptide" evidence="1">
    <location>
        <begin position="1"/>
        <end position="18"/>
    </location>
</feature>
<sequence length="78" mass="9038">MELQFIGMDCLLLCSVLCLIPYTRVPWQGICDARSRKIITRQQKYNSNLPPLEITKVKKGQDPYRTRLSDKSRQAVNP</sequence>